<dbReference type="STRING" id="441112.SAMN04488094_102106"/>
<sequence>MTLAHGTAAGTDAVATRARSRNRGMRLRTCAECGKVEEVRADNPATRCRACGSRPALDRGHCRRSADRNHETCRHCGRVFPAPPSSRQQFCCLACRRAAQSVERCCATCGSSFHIPRSVLSGRTNASGRFCSRSCYERHLCRTPRIRGRGSRWKTIRKAALRQTPFCACCGRTRHLQVHHIIPFRLTRDNSPTNLIPLCRACHKRVESVFHDVEAVDPPLPVTKLVLFCSIHARRTVTLHMLKSSAHAGQRAAA</sequence>
<dbReference type="GO" id="GO:0004519">
    <property type="term" value="F:endonuclease activity"/>
    <property type="evidence" value="ECO:0007669"/>
    <property type="project" value="UniProtKB-KW"/>
</dbReference>
<dbReference type="OrthoDB" id="5292295at2"/>
<dbReference type="CDD" id="cd00085">
    <property type="entry name" value="HNHc"/>
    <property type="match status" value="1"/>
</dbReference>
<keyword evidence="3" id="KW-0378">Hydrolase</keyword>
<dbReference type="GO" id="GO:0008270">
    <property type="term" value="F:zinc ion binding"/>
    <property type="evidence" value="ECO:0007669"/>
    <property type="project" value="InterPro"/>
</dbReference>
<accession>A0A1I1FI38</accession>
<evidence type="ECO:0000259" key="2">
    <source>
        <dbReference type="SMART" id="SM00507"/>
    </source>
</evidence>
<keyword evidence="3" id="KW-0540">Nuclease</keyword>
<dbReference type="InterPro" id="IPR003615">
    <property type="entry name" value="HNH_nuc"/>
</dbReference>
<dbReference type="RefSeq" id="WP_093359506.1">
    <property type="nucleotide sequence ID" value="NZ_FOLG01000002.1"/>
</dbReference>
<dbReference type="AlphaFoldDB" id="A0A1I1FI38"/>
<protein>
    <submittedName>
        <fullName evidence="3">HNH endonuclease</fullName>
    </submittedName>
</protein>
<evidence type="ECO:0000313" key="3">
    <source>
        <dbReference type="EMBL" id="SFB97348.1"/>
    </source>
</evidence>
<reference evidence="3 4" key="1">
    <citation type="submission" date="2016-10" db="EMBL/GenBank/DDBJ databases">
        <authorList>
            <person name="de Groot N.N."/>
        </authorList>
    </citation>
    <scope>NUCLEOTIDE SEQUENCE [LARGE SCALE GENOMIC DNA]</scope>
    <source>
        <strain evidence="3 4">DSM 19548</strain>
    </source>
</reference>
<dbReference type="GO" id="GO:0003676">
    <property type="term" value="F:nucleic acid binding"/>
    <property type="evidence" value="ECO:0007669"/>
    <property type="project" value="InterPro"/>
</dbReference>
<organism evidence="3 4">
    <name type="scientific">Tropicimonas isoalkanivorans</name>
    <dbReference type="NCBI Taxonomy" id="441112"/>
    <lineage>
        <taxon>Bacteria</taxon>
        <taxon>Pseudomonadati</taxon>
        <taxon>Pseudomonadota</taxon>
        <taxon>Alphaproteobacteria</taxon>
        <taxon>Rhodobacterales</taxon>
        <taxon>Roseobacteraceae</taxon>
        <taxon>Tropicimonas</taxon>
    </lineage>
</organism>
<keyword evidence="3" id="KW-0255">Endonuclease</keyword>
<dbReference type="SMART" id="SM00507">
    <property type="entry name" value="HNHc"/>
    <property type="match status" value="1"/>
</dbReference>
<keyword evidence="4" id="KW-1185">Reference proteome</keyword>
<gene>
    <name evidence="3" type="ORF">SAMN04488094_102106</name>
</gene>
<feature type="region of interest" description="Disordered" evidence="1">
    <location>
        <begin position="1"/>
        <end position="20"/>
    </location>
</feature>
<dbReference type="InterPro" id="IPR002711">
    <property type="entry name" value="HNH"/>
</dbReference>
<proteinExistence type="predicted"/>
<dbReference type="Gene3D" id="1.10.30.50">
    <property type="match status" value="1"/>
</dbReference>
<dbReference type="Proteomes" id="UP000198728">
    <property type="component" value="Unassembled WGS sequence"/>
</dbReference>
<dbReference type="EMBL" id="FOLG01000002">
    <property type="protein sequence ID" value="SFB97348.1"/>
    <property type="molecule type" value="Genomic_DNA"/>
</dbReference>
<feature type="domain" description="HNH nuclease" evidence="2">
    <location>
        <begin position="155"/>
        <end position="204"/>
    </location>
</feature>
<evidence type="ECO:0000313" key="4">
    <source>
        <dbReference type="Proteomes" id="UP000198728"/>
    </source>
</evidence>
<evidence type="ECO:0000256" key="1">
    <source>
        <dbReference type="SAM" id="MobiDB-lite"/>
    </source>
</evidence>
<name>A0A1I1FI38_9RHOB</name>
<dbReference type="Pfam" id="PF01844">
    <property type="entry name" value="HNH"/>
    <property type="match status" value="1"/>
</dbReference>